<dbReference type="AlphaFoldDB" id="A0A562R4H2"/>
<comment type="similarity">
    <text evidence="3 10">Belongs to the FKBP-type PPIase family.</text>
</comment>
<evidence type="ECO:0000256" key="3">
    <source>
        <dbReference type="ARBA" id="ARBA00006577"/>
    </source>
</evidence>
<evidence type="ECO:0000313" key="13">
    <source>
        <dbReference type="Proteomes" id="UP000318307"/>
    </source>
</evidence>
<dbReference type="Pfam" id="PF00254">
    <property type="entry name" value="FKBP_C"/>
    <property type="match status" value="1"/>
</dbReference>
<evidence type="ECO:0000256" key="10">
    <source>
        <dbReference type="RuleBase" id="RU003915"/>
    </source>
</evidence>
<dbReference type="GO" id="GO:0005737">
    <property type="term" value="C:cytoplasm"/>
    <property type="evidence" value="ECO:0007669"/>
    <property type="project" value="UniProtKB-SubCell"/>
</dbReference>
<comment type="caution">
    <text evidence="12">The sequence shown here is derived from an EMBL/GenBank/DDBJ whole genome shotgun (WGS) entry which is preliminary data.</text>
</comment>
<comment type="catalytic activity">
    <reaction evidence="1 9 10">
        <text>[protein]-peptidylproline (omega=180) = [protein]-peptidylproline (omega=0)</text>
        <dbReference type="Rhea" id="RHEA:16237"/>
        <dbReference type="Rhea" id="RHEA-COMP:10747"/>
        <dbReference type="Rhea" id="RHEA-COMP:10748"/>
        <dbReference type="ChEBI" id="CHEBI:83833"/>
        <dbReference type="ChEBI" id="CHEBI:83834"/>
        <dbReference type="EC" id="5.2.1.8"/>
    </reaction>
</comment>
<dbReference type="GO" id="GO:0042026">
    <property type="term" value="P:protein refolding"/>
    <property type="evidence" value="ECO:0007669"/>
    <property type="project" value="UniProtKB-ARBA"/>
</dbReference>
<dbReference type="GO" id="GO:0003755">
    <property type="term" value="F:peptidyl-prolyl cis-trans isomerase activity"/>
    <property type="evidence" value="ECO:0007669"/>
    <property type="project" value="UniProtKB-UniRule"/>
</dbReference>
<protein>
    <recommendedName>
        <fullName evidence="10">Peptidyl-prolyl cis-trans isomerase</fullName>
        <ecNumber evidence="10">5.2.1.8</ecNumber>
    </recommendedName>
</protein>
<keyword evidence="4" id="KW-0963">Cytoplasm</keyword>
<dbReference type="PROSITE" id="PS50059">
    <property type="entry name" value="FKBP_PPIASE"/>
    <property type="match status" value="1"/>
</dbReference>
<evidence type="ECO:0000256" key="8">
    <source>
        <dbReference type="ARBA" id="ARBA00037071"/>
    </source>
</evidence>
<proteinExistence type="inferred from homology"/>
<comment type="function">
    <text evidence="8">Also involved in hydrogenase metallocenter assembly, probably by participating in the nickel insertion step. This function in hydrogenase biosynthesis requires chaperone activity and the presence of the metal-binding domain, but not PPIase activity.</text>
</comment>
<dbReference type="Proteomes" id="UP000318307">
    <property type="component" value="Unassembled WGS sequence"/>
</dbReference>
<dbReference type="PANTHER" id="PTHR47861">
    <property type="entry name" value="FKBP-TYPE PEPTIDYL-PROLYL CIS-TRANS ISOMERASE SLYD"/>
    <property type="match status" value="1"/>
</dbReference>
<evidence type="ECO:0000256" key="4">
    <source>
        <dbReference type="ARBA" id="ARBA00022490"/>
    </source>
</evidence>
<dbReference type="PANTHER" id="PTHR47861:SF3">
    <property type="entry name" value="FKBP-TYPE PEPTIDYL-PROLYL CIS-TRANS ISOMERASE SLYD"/>
    <property type="match status" value="1"/>
</dbReference>
<feature type="domain" description="PPIase FKBP-type" evidence="11">
    <location>
        <begin position="24"/>
        <end position="118"/>
    </location>
</feature>
<dbReference type="InterPro" id="IPR046357">
    <property type="entry name" value="PPIase_dom_sf"/>
</dbReference>
<dbReference type="InterPro" id="IPR001179">
    <property type="entry name" value="PPIase_FKBP_dom"/>
</dbReference>
<accession>A0A562R4H2</accession>
<evidence type="ECO:0000313" key="12">
    <source>
        <dbReference type="EMBL" id="TWI63959.1"/>
    </source>
</evidence>
<evidence type="ECO:0000256" key="1">
    <source>
        <dbReference type="ARBA" id="ARBA00000971"/>
    </source>
</evidence>
<sequence length="159" mass="17552">MTPPFFYYPRQPEMDVLMRKVEKGDQVQVHYTGTFPEGEKFDSSEARGPLSFEVGSGQMIPGFDAAVLGMTVGEKKKFTLPPEEAYGPHNPELVAVYEKSLFPEGMELEEGMILESRMEDGTVIPIRIAGIDGEDVTVDANFPMAGKTLVFDIELVAIS</sequence>
<name>A0A562R4H2_9BACT</name>
<dbReference type="SUPFAM" id="SSF54534">
    <property type="entry name" value="FKBP-like"/>
    <property type="match status" value="1"/>
</dbReference>
<evidence type="ECO:0000256" key="5">
    <source>
        <dbReference type="ARBA" id="ARBA00023110"/>
    </source>
</evidence>
<organism evidence="12 13">
    <name type="scientific">Desulfobotulus alkaliphilus</name>
    <dbReference type="NCBI Taxonomy" id="622671"/>
    <lineage>
        <taxon>Bacteria</taxon>
        <taxon>Pseudomonadati</taxon>
        <taxon>Thermodesulfobacteriota</taxon>
        <taxon>Desulfobacteria</taxon>
        <taxon>Desulfobacterales</taxon>
        <taxon>Desulfobacteraceae</taxon>
        <taxon>Desulfobotulus</taxon>
    </lineage>
</organism>
<evidence type="ECO:0000259" key="11">
    <source>
        <dbReference type="PROSITE" id="PS50059"/>
    </source>
</evidence>
<keyword evidence="13" id="KW-1185">Reference proteome</keyword>
<evidence type="ECO:0000256" key="6">
    <source>
        <dbReference type="ARBA" id="ARBA00023186"/>
    </source>
</evidence>
<gene>
    <name evidence="12" type="ORF">LZ24_03177</name>
</gene>
<evidence type="ECO:0000256" key="7">
    <source>
        <dbReference type="ARBA" id="ARBA00023235"/>
    </source>
</evidence>
<reference evidence="12 13" key="1">
    <citation type="submission" date="2019-07" db="EMBL/GenBank/DDBJ databases">
        <title>Genome sequencing of 100 strains of the haloalkaliphilic chemolithoautotrophic sulfur-oxidizing bacterium Thioalkalivibrio.</title>
        <authorList>
            <person name="Muyzer G."/>
        </authorList>
    </citation>
    <scope>NUCLEOTIDE SEQUENCE [LARGE SCALE GENOMIC DNA]</scope>
    <source>
        <strain evidence="12 13">ASO4-4</strain>
    </source>
</reference>
<evidence type="ECO:0000256" key="9">
    <source>
        <dbReference type="PROSITE-ProRule" id="PRU00277"/>
    </source>
</evidence>
<keyword evidence="5 9" id="KW-0697">Rotamase</keyword>
<dbReference type="EMBL" id="VLLC01000044">
    <property type="protein sequence ID" value="TWI63959.1"/>
    <property type="molecule type" value="Genomic_DNA"/>
</dbReference>
<comment type="subcellular location">
    <subcellularLocation>
        <location evidence="2">Cytoplasm</location>
    </subcellularLocation>
</comment>
<dbReference type="Gene3D" id="3.10.50.40">
    <property type="match status" value="1"/>
</dbReference>
<dbReference type="RefSeq" id="WP_222427670.1">
    <property type="nucleotide sequence ID" value="NZ_VLLC01000044.1"/>
</dbReference>
<dbReference type="EC" id="5.2.1.8" evidence="10"/>
<keyword evidence="6" id="KW-0143">Chaperone</keyword>
<keyword evidence="7 9" id="KW-0413">Isomerase</keyword>
<evidence type="ECO:0000256" key="2">
    <source>
        <dbReference type="ARBA" id="ARBA00004496"/>
    </source>
</evidence>